<gene>
    <name evidence="3" type="ORF">Pfra01_000727200</name>
</gene>
<accession>A0A9W6X5B4</accession>
<proteinExistence type="predicted"/>
<evidence type="ECO:0000313" key="4">
    <source>
        <dbReference type="Proteomes" id="UP001165121"/>
    </source>
</evidence>
<feature type="region of interest" description="Disordered" evidence="1">
    <location>
        <begin position="114"/>
        <end position="175"/>
    </location>
</feature>
<organism evidence="3 4">
    <name type="scientific">Phytophthora fragariaefolia</name>
    <dbReference type="NCBI Taxonomy" id="1490495"/>
    <lineage>
        <taxon>Eukaryota</taxon>
        <taxon>Sar</taxon>
        <taxon>Stramenopiles</taxon>
        <taxon>Oomycota</taxon>
        <taxon>Peronosporomycetes</taxon>
        <taxon>Peronosporales</taxon>
        <taxon>Peronosporaceae</taxon>
        <taxon>Phytophthora</taxon>
    </lineage>
</organism>
<keyword evidence="4" id="KW-1185">Reference proteome</keyword>
<feature type="domain" description="PiggyBac transposable element-derived protein" evidence="2">
    <location>
        <begin position="516"/>
        <end position="664"/>
    </location>
</feature>
<dbReference type="InterPro" id="IPR029526">
    <property type="entry name" value="PGBD"/>
</dbReference>
<dbReference type="OrthoDB" id="124126at2759"/>
<dbReference type="PANTHER" id="PTHR46599">
    <property type="entry name" value="PIGGYBAC TRANSPOSABLE ELEMENT-DERIVED PROTEIN 4"/>
    <property type="match status" value="1"/>
</dbReference>
<evidence type="ECO:0000313" key="3">
    <source>
        <dbReference type="EMBL" id="GMF31547.1"/>
    </source>
</evidence>
<dbReference type="Pfam" id="PF13843">
    <property type="entry name" value="DDE_Tnp_1_7"/>
    <property type="match status" value="2"/>
</dbReference>
<reference evidence="3" key="1">
    <citation type="submission" date="2023-04" db="EMBL/GenBank/DDBJ databases">
        <title>Phytophthora fragariaefolia NBRC 109709.</title>
        <authorList>
            <person name="Ichikawa N."/>
            <person name="Sato H."/>
            <person name="Tonouchi N."/>
        </authorList>
    </citation>
    <scope>NUCLEOTIDE SEQUENCE</scope>
    <source>
        <strain evidence="3">NBRC 109709</strain>
    </source>
</reference>
<comment type="caution">
    <text evidence="3">The sequence shown here is derived from an EMBL/GenBank/DDBJ whole genome shotgun (WGS) entry which is preliminary data.</text>
</comment>
<dbReference type="AlphaFoldDB" id="A0A9W6X5B4"/>
<protein>
    <submittedName>
        <fullName evidence="3">Unnamed protein product</fullName>
    </submittedName>
</protein>
<dbReference type="EMBL" id="BSXT01000638">
    <property type="protein sequence ID" value="GMF31547.1"/>
    <property type="molecule type" value="Genomic_DNA"/>
</dbReference>
<feature type="compositionally biased region" description="Basic and acidic residues" evidence="1">
    <location>
        <begin position="242"/>
        <end position="254"/>
    </location>
</feature>
<dbReference type="Proteomes" id="UP001165121">
    <property type="component" value="Unassembled WGS sequence"/>
</dbReference>
<name>A0A9W6X5B4_9STRA</name>
<dbReference type="PANTHER" id="PTHR46599:SF3">
    <property type="entry name" value="PIGGYBAC TRANSPOSABLE ELEMENT-DERIVED PROTEIN 4"/>
    <property type="match status" value="1"/>
</dbReference>
<evidence type="ECO:0000256" key="1">
    <source>
        <dbReference type="SAM" id="MobiDB-lite"/>
    </source>
</evidence>
<evidence type="ECO:0000259" key="2">
    <source>
        <dbReference type="Pfam" id="PF13843"/>
    </source>
</evidence>
<sequence length="720" mass="81276">MMSKFREIKYSTVKMARGRIKLVLDSEVTAQDLWFKSVWKELREQGWTRKPPPRSSLDDQYFYMLPGRGATGKEGLDFLRGELAVLEHYANSGPASPGTAELATEDKVVQQPDSPVLHAQPRQSPDFGKRPARRHVVNDPLIPTSPRVQRSSDSEGEEDHNSSGTGGDGSVTSASDSENGMLNVILHIILNVMMYNVLYDADDESHTGARDNDLLADTDDNLNARHVDESELQFGAIESGDSAEKDDVESGKYDSDEDIEAGCLPEDVVDDPEMTEAEITTEVLFGEQFLEHFGGHDSVLAGNLKNDVLREMSTSGWEDCVQPDIDEHLVEPYEHVDNSRSYPGLRQAVCCNDYHRDMLPLRVDDRYQRYRRKQRLNLNLPQKTRRDIQHEMQTMKPIMPHELYRFFGLLVARAVAPNREELSHHWRTTDVGAISRGCFGSVLSRDRFMEISRNLHFNSNADPRARSDRAGKIRKLVEVLQRRFVAGYVAPSHLAFDEAMLPSRSSFNKMRCSKKQHISDAHNSEMKSGPAAVVRNLLELFGPNSRKQGMRLIVIDRFYTSVALAIQLLVTGFYCVGTIMTNRLGYCKEVIEKKKTKPDWIPRGSCKIARSKVIPNMSAISSWDSRPVHFLCTGGSIDIDRVRRQVRAEKVEVPCPRVIKDYHTYDSREISFCTAHGGIALALSGISSIIQLLMQIKVRICSLNATLARFCIWFLSVCLP</sequence>
<feature type="region of interest" description="Disordered" evidence="1">
    <location>
        <begin position="235"/>
        <end position="259"/>
    </location>
</feature>
<feature type="domain" description="PiggyBac transposable element-derived protein" evidence="2">
    <location>
        <begin position="383"/>
        <end position="508"/>
    </location>
</feature>